<evidence type="ECO:0000313" key="6">
    <source>
        <dbReference type="Proteomes" id="UP000229329"/>
    </source>
</evidence>
<keyword evidence="2" id="KW-0238">DNA-binding</keyword>
<evidence type="ECO:0000313" key="5">
    <source>
        <dbReference type="EMBL" id="PJG85577.1"/>
    </source>
</evidence>
<dbReference type="SUPFAM" id="SSF46785">
    <property type="entry name" value="Winged helix' DNA-binding domain"/>
    <property type="match status" value="1"/>
</dbReference>
<dbReference type="PROSITE" id="PS50995">
    <property type="entry name" value="HTH_MARR_2"/>
    <property type="match status" value="1"/>
</dbReference>
<gene>
    <name evidence="5" type="ORF">CVP05_05265</name>
</gene>
<dbReference type="PANTHER" id="PTHR42756">
    <property type="entry name" value="TRANSCRIPTIONAL REGULATOR, MARR"/>
    <property type="match status" value="1"/>
</dbReference>
<dbReference type="Gene3D" id="1.10.10.10">
    <property type="entry name" value="Winged helix-like DNA-binding domain superfamily/Winged helix DNA-binding domain"/>
    <property type="match status" value="1"/>
</dbReference>
<proteinExistence type="predicted"/>
<evidence type="ECO:0000256" key="2">
    <source>
        <dbReference type="ARBA" id="ARBA00023125"/>
    </source>
</evidence>
<dbReference type="Gene3D" id="6.10.250.820">
    <property type="match status" value="1"/>
</dbReference>
<dbReference type="EMBL" id="PHHA01000009">
    <property type="protein sequence ID" value="PJG85577.1"/>
    <property type="molecule type" value="Genomic_DNA"/>
</dbReference>
<dbReference type="SMART" id="SM00347">
    <property type="entry name" value="HTH_MARR"/>
    <property type="match status" value="1"/>
</dbReference>
<dbReference type="Proteomes" id="UP000229329">
    <property type="component" value="Unassembled WGS sequence"/>
</dbReference>
<reference evidence="5 6" key="1">
    <citation type="submission" date="2017-11" db="EMBL/GenBank/DDBJ databases">
        <title>Reclassification of Bisgaard taxon 7 as Conservatibacter flavescens gen. nov., sp. nov.</title>
        <authorList>
            <person name="Christensen H."/>
        </authorList>
    </citation>
    <scope>NUCLEOTIDE SEQUENCE [LARGE SCALE GENOMIC DNA]</scope>
    <source>
        <strain evidence="5 6">7_4</strain>
    </source>
</reference>
<accession>A0A2M8S398</accession>
<dbReference type="Pfam" id="PF12802">
    <property type="entry name" value="MarR_2"/>
    <property type="match status" value="1"/>
</dbReference>
<feature type="domain" description="HTH marR-type" evidence="4">
    <location>
        <begin position="1"/>
        <end position="134"/>
    </location>
</feature>
<dbReference type="RefSeq" id="WP_100288533.1">
    <property type="nucleotide sequence ID" value="NZ_PHHA01000009.1"/>
</dbReference>
<dbReference type="InterPro" id="IPR036390">
    <property type="entry name" value="WH_DNA-bd_sf"/>
</dbReference>
<keyword evidence="6" id="KW-1185">Reference proteome</keyword>
<evidence type="ECO:0000259" key="4">
    <source>
        <dbReference type="PROSITE" id="PS50995"/>
    </source>
</evidence>
<keyword evidence="3" id="KW-0804">Transcription</keyword>
<evidence type="ECO:0000256" key="1">
    <source>
        <dbReference type="ARBA" id="ARBA00023015"/>
    </source>
</evidence>
<dbReference type="GO" id="GO:0003677">
    <property type="term" value="F:DNA binding"/>
    <property type="evidence" value="ECO:0007669"/>
    <property type="project" value="UniProtKB-KW"/>
</dbReference>
<evidence type="ECO:0000256" key="3">
    <source>
        <dbReference type="ARBA" id="ARBA00023163"/>
    </source>
</evidence>
<organism evidence="5 6">
    <name type="scientific">Conservatibacter flavescens</name>
    <dbReference type="NCBI Taxonomy" id="28161"/>
    <lineage>
        <taxon>Bacteria</taxon>
        <taxon>Pseudomonadati</taxon>
        <taxon>Pseudomonadota</taxon>
        <taxon>Gammaproteobacteria</taxon>
        <taxon>Pasteurellales</taxon>
        <taxon>Pasteurellaceae</taxon>
        <taxon>Conservatibacter</taxon>
    </lineage>
</organism>
<name>A0A2M8S398_9PAST</name>
<dbReference type="OrthoDB" id="3232829at2"/>
<comment type="caution">
    <text evidence="5">The sequence shown here is derived from an EMBL/GenBank/DDBJ whole genome shotgun (WGS) entry which is preliminary data.</text>
</comment>
<dbReference type="GO" id="GO:0003700">
    <property type="term" value="F:DNA-binding transcription factor activity"/>
    <property type="evidence" value="ECO:0007669"/>
    <property type="project" value="InterPro"/>
</dbReference>
<keyword evidence="1" id="KW-0805">Transcription regulation</keyword>
<dbReference type="PANTHER" id="PTHR42756:SF1">
    <property type="entry name" value="TRANSCRIPTIONAL REPRESSOR OF EMRAB OPERON"/>
    <property type="match status" value="1"/>
</dbReference>
<dbReference type="AlphaFoldDB" id="A0A2M8S398"/>
<sequence>MSNLDKFEKQINEIEVVMDAWVEKLGLGYNHYAVLYSLATAENGQCTQKQICEEWWVPKQTVFNICKDYKEKGWIEFSESSTDKRERIMRLTEMGKAQAEPIRKKTEQFDEQTFARFGKKKTAQMFALLAEFCDICRTQVENMEIEKND</sequence>
<protein>
    <submittedName>
        <fullName evidence="5">MarR family transcriptional regulator</fullName>
    </submittedName>
</protein>
<dbReference type="InterPro" id="IPR036388">
    <property type="entry name" value="WH-like_DNA-bd_sf"/>
</dbReference>
<dbReference type="InterPro" id="IPR000835">
    <property type="entry name" value="HTH_MarR-typ"/>
</dbReference>